<dbReference type="Proteomes" id="UP000322699">
    <property type="component" value="Unassembled WGS sequence"/>
</dbReference>
<organism evidence="2 3">
    <name type="scientific">Rubripirellula obstinata</name>
    <dbReference type="NCBI Taxonomy" id="406547"/>
    <lineage>
        <taxon>Bacteria</taxon>
        <taxon>Pseudomonadati</taxon>
        <taxon>Planctomycetota</taxon>
        <taxon>Planctomycetia</taxon>
        <taxon>Pirellulales</taxon>
        <taxon>Pirellulaceae</taxon>
        <taxon>Rubripirellula</taxon>
    </lineage>
</organism>
<sequence>MLPISQNLYGFASIAALRQLLCPPTPGRKEFSNCLTVWASPRASTRGETRGAMPTRLNDFGTLHGVPPTPGLSNAGISRIAFSGAGQT</sequence>
<dbReference type="AlphaFoldDB" id="A0A5B1CG06"/>
<evidence type="ECO:0000313" key="2">
    <source>
        <dbReference type="EMBL" id="KAA1258443.1"/>
    </source>
</evidence>
<evidence type="ECO:0000256" key="1">
    <source>
        <dbReference type="SAM" id="MobiDB-lite"/>
    </source>
</evidence>
<accession>A0A5B1CG06</accession>
<dbReference type="EMBL" id="VRLW01000001">
    <property type="protein sequence ID" value="KAA1258443.1"/>
    <property type="molecule type" value="Genomic_DNA"/>
</dbReference>
<reference evidence="2 3" key="1">
    <citation type="submission" date="2019-08" db="EMBL/GenBank/DDBJ databases">
        <title>Deep-cultivation of Planctomycetes and their phenomic and genomic characterization uncovers novel biology.</title>
        <authorList>
            <person name="Wiegand S."/>
            <person name="Jogler M."/>
            <person name="Boedeker C."/>
            <person name="Pinto D."/>
            <person name="Vollmers J."/>
            <person name="Rivas-Marin E."/>
            <person name="Kohn T."/>
            <person name="Peeters S.H."/>
            <person name="Heuer A."/>
            <person name="Rast P."/>
            <person name="Oberbeckmann S."/>
            <person name="Bunk B."/>
            <person name="Jeske O."/>
            <person name="Meyerdierks A."/>
            <person name="Storesund J.E."/>
            <person name="Kallscheuer N."/>
            <person name="Luecker S."/>
            <person name="Lage O.M."/>
            <person name="Pohl T."/>
            <person name="Merkel B.J."/>
            <person name="Hornburger P."/>
            <person name="Mueller R.-W."/>
            <person name="Bruemmer F."/>
            <person name="Labrenz M."/>
            <person name="Spormann A.M."/>
            <person name="Op Den Camp H."/>
            <person name="Overmann J."/>
            <person name="Amann R."/>
            <person name="Jetten M.S.M."/>
            <person name="Mascher T."/>
            <person name="Medema M.H."/>
            <person name="Devos D.P."/>
            <person name="Kaster A.-K."/>
            <person name="Ovreas L."/>
            <person name="Rohde M."/>
            <person name="Galperin M.Y."/>
            <person name="Jogler C."/>
        </authorList>
    </citation>
    <scope>NUCLEOTIDE SEQUENCE [LARGE SCALE GENOMIC DNA]</scope>
    <source>
        <strain evidence="2 3">LF1</strain>
    </source>
</reference>
<name>A0A5B1CG06_9BACT</name>
<feature type="region of interest" description="Disordered" evidence="1">
    <location>
        <begin position="45"/>
        <end position="77"/>
    </location>
</feature>
<protein>
    <submittedName>
        <fullName evidence="2">Uncharacterized protein</fullName>
    </submittedName>
</protein>
<evidence type="ECO:0000313" key="3">
    <source>
        <dbReference type="Proteomes" id="UP000322699"/>
    </source>
</evidence>
<gene>
    <name evidence="2" type="ORF">LF1_09630</name>
</gene>
<comment type="caution">
    <text evidence="2">The sequence shown here is derived from an EMBL/GenBank/DDBJ whole genome shotgun (WGS) entry which is preliminary data.</text>
</comment>
<proteinExistence type="predicted"/>
<keyword evidence="3" id="KW-1185">Reference proteome</keyword>